<feature type="region of interest" description="Disordered" evidence="2">
    <location>
        <begin position="582"/>
        <end position="690"/>
    </location>
</feature>
<feature type="compositionally biased region" description="Basic residues" evidence="2">
    <location>
        <begin position="147"/>
        <end position="157"/>
    </location>
</feature>
<feature type="compositionally biased region" description="Basic and acidic residues" evidence="2">
    <location>
        <begin position="355"/>
        <end position="370"/>
    </location>
</feature>
<evidence type="ECO:0000313" key="4">
    <source>
        <dbReference type="Proteomes" id="UP000235786"/>
    </source>
</evidence>
<feature type="region of interest" description="Disordered" evidence="2">
    <location>
        <begin position="207"/>
        <end position="244"/>
    </location>
</feature>
<proteinExistence type="predicted"/>
<feature type="compositionally biased region" description="Polar residues" evidence="2">
    <location>
        <begin position="221"/>
        <end position="244"/>
    </location>
</feature>
<evidence type="ECO:0000256" key="1">
    <source>
        <dbReference type="SAM" id="Coils"/>
    </source>
</evidence>
<dbReference type="EMBL" id="KZ613941">
    <property type="protein sequence ID" value="PMD44597.1"/>
    <property type="molecule type" value="Genomic_DNA"/>
</dbReference>
<evidence type="ECO:0000313" key="3">
    <source>
        <dbReference type="EMBL" id="PMD44597.1"/>
    </source>
</evidence>
<sequence length="690" mass="78388">MGHLRVVPLETAPLDEKVRVSLEQIEAIVKKGREFLWREADRKILKLIEEATGKKENGDDLPEVMADTSVIMKHWKWNFSQHYREFHHVIRGAKKRRNRIAEWPIEPLRKLIHAIDMGYLTLSPRSEGESDAMQKPLKPRTADGKRGRGRPPGRRTLPKITQDTDASDFEDEELIYYDRTTQDTADSTYEDDQDNHLGETIRVQSPLPNATRHAKRGNISGLASNQKAKPTSNILRKDPSQNTKLAPSSTQQLFEHWYERVANVFHDDFETLTLSLEQDDRERGRLQQTIDDQQAQIARNEKELAHQTLVLDSQKNNLLRWIKIIDAASSRLNGERERDDAEVVDNGLSRSGESAPDHTPKPLERGQKESTEFEAKLRRLITKLGNRIDELDLQKKGNATKIATLTDQQTDLRQQLKEREEYIKKANQRVDREGETLAGRGLQSMEEEPVLLFVAQHPIFKNDAKIRQLRNIYINWKDLPHNLFHEMLPPGHDLSESTLMGLTTLSDRFSSAEVLYSFREEIQRRTAHQPGNPRGYDLIPDDVWNTLRKFGIVGQPNQNTQPQTASPLVPLQAKLPSTMNHIPQKSKVSTVGVTNQGAGTHQDKIAKKQTQTGQLSTGPRNLQPPAAAQMNPLTTARNQPFTANSNNQGYRSESSQLPPKRKGDSVLTDTFPSKRAKSNSSDIYSAPNSP</sequence>
<feature type="compositionally biased region" description="Polar residues" evidence="2">
    <location>
        <begin position="582"/>
        <end position="599"/>
    </location>
</feature>
<name>A0A2J6S1J0_HYAVF</name>
<dbReference type="Proteomes" id="UP000235786">
    <property type="component" value="Unassembled WGS sequence"/>
</dbReference>
<evidence type="ECO:0000256" key="2">
    <source>
        <dbReference type="SAM" id="MobiDB-lite"/>
    </source>
</evidence>
<feature type="region of interest" description="Disordered" evidence="2">
    <location>
        <begin position="333"/>
        <end position="370"/>
    </location>
</feature>
<feature type="coiled-coil region" evidence="1">
    <location>
        <begin position="276"/>
        <end position="303"/>
    </location>
</feature>
<feature type="compositionally biased region" description="Polar residues" evidence="2">
    <location>
        <begin position="678"/>
        <end position="690"/>
    </location>
</feature>
<protein>
    <submittedName>
        <fullName evidence="3">Uncharacterized protein</fullName>
    </submittedName>
</protein>
<dbReference type="AlphaFoldDB" id="A0A2J6S1J0"/>
<feature type="compositionally biased region" description="Polar residues" evidence="2">
    <location>
        <begin position="631"/>
        <end position="657"/>
    </location>
</feature>
<keyword evidence="4" id="KW-1185">Reference proteome</keyword>
<organism evidence="3 4">
    <name type="scientific">Hyaloscypha variabilis (strain UAMH 11265 / GT02V1 / F)</name>
    <name type="common">Meliniomyces variabilis</name>
    <dbReference type="NCBI Taxonomy" id="1149755"/>
    <lineage>
        <taxon>Eukaryota</taxon>
        <taxon>Fungi</taxon>
        <taxon>Dikarya</taxon>
        <taxon>Ascomycota</taxon>
        <taxon>Pezizomycotina</taxon>
        <taxon>Leotiomycetes</taxon>
        <taxon>Helotiales</taxon>
        <taxon>Hyaloscyphaceae</taxon>
        <taxon>Hyaloscypha</taxon>
        <taxon>Hyaloscypha variabilis</taxon>
    </lineage>
</organism>
<accession>A0A2J6S1J0</accession>
<dbReference type="OrthoDB" id="10676531at2759"/>
<keyword evidence="1" id="KW-0175">Coiled coil</keyword>
<feature type="region of interest" description="Disordered" evidence="2">
    <location>
        <begin position="125"/>
        <end position="164"/>
    </location>
</feature>
<reference evidence="3 4" key="1">
    <citation type="submission" date="2016-04" db="EMBL/GenBank/DDBJ databases">
        <title>A degradative enzymes factory behind the ericoid mycorrhizal symbiosis.</title>
        <authorList>
            <consortium name="DOE Joint Genome Institute"/>
            <person name="Martino E."/>
            <person name="Morin E."/>
            <person name="Grelet G."/>
            <person name="Kuo A."/>
            <person name="Kohler A."/>
            <person name="Daghino S."/>
            <person name="Barry K."/>
            <person name="Choi C."/>
            <person name="Cichocki N."/>
            <person name="Clum A."/>
            <person name="Copeland A."/>
            <person name="Hainaut M."/>
            <person name="Haridas S."/>
            <person name="Labutti K."/>
            <person name="Lindquist E."/>
            <person name="Lipzen A."/>
            <person name="Khouja H.-R."/>
            <person name="Murat C."/>
            <person name="Ohm R."/>
            <person name="Olson A."/>
            <person name="Spatafora J."/>
            <person name="Veneault-Fourrey C."/>
            <person name="Henrissat B."/>
            <person name="Grigoriev I."/>
            <person name="Martin F."/>
            <person name="Perotto S."/>
        </authorList>
    </citation>
    <scope>NUCLEOTIDE SEQUENCE [LARGE SCALE GENOMIC DNA]</scope>
    <source>
        <strain evidence="3 4">F</strain>
    </source>
</reference>
<gene>
    <name evidence="3" type="ORF">L207DRAFT_563555</name>
</gene>
<feature type="compositionally biased region" description="Polar residues" evidence="2">
    <location>
        <begin position="608"/>
        <end position="620"/>
    </location>
</feature>